<gene>
    <name evidence="2" type="ordered locus">Sgly_0453</name>
</gene>
<dbReference type="PANTHER" id="PTHR33303:SF2">
    <property type="entry name" value="COA-BINDING DOMAIN-CONTAINING PROTEIN"/>
    <property type="match status" value="1"/>
</dbReference>
<dbReference type="SUPFAM" id="SSF51735">
    <property type="entry name" value="NAD(P)-binding Rossmann-fold domains"/>
    <property type="match status" value="1"/>
</dbReference>
<dbReference type="Proteomes" id="UP000007488">
    <property type="component" value="Chromosome"/>
</dbReference>
<protein>
    <submittedName>
        <fullName evidence="2">CoA-binding domain protein</fullName>
    </submittedName>
</protein>
<name>F0SYL8_SYNGF</name>
<dbReference type="HOGENOM" id="CLU_112567_1_2_9"/>
<dbReference type="InterPro" id="IPR003781">
    <property type="entry name" value="CoA-bd"/>
</dbReference>
<accession>F0SYL8</accession>
<evidence type="ECO:0000259" key="1">
    <source>
        <dbReference type="SMART" id="SM00881"/>
    </source>
</evidence>
<dbReference type="SMART" id="SM00881">
    <property type="entry name" value="CoA_binding"/>
    <property type="match status" value="1"/>
</dbReference>
<feature type="domain" description="CoA-binding" evidence="1">
    <location>
        <begin position="13"/>
        <end position="105"/>
    </location>
</feature>
<dbReference type="Gene3D" id="3.40.50.720">
    <property type="entry name" value="NAD(P)-binding Rossmann-like Domain"/>
    <property type="match status" value="1"/>
</dbReference>
<proteinExistence type="predicted"/>
<dbReference type="AlphaFoldDB" id="F0SYL8"/>
<evidence type="ECO:0000313" key="3">
    <source>
        <dbReference type="Proteomes" id="UP000007488"/>
    </source>
</evidence>
<dbReference type="InterPro" id="IPR036291">
    <property type="entry name" value="NAD(P)-bd_dom_sf"/>
</dbReference>
<dbReference type="PANTHER" id="PTHR33303">
    <property type="entry name" value="CYTOPLASMIC PROTEIN-RELATED"/>
    <property type="match status" value="1"/>
</dbReference>
<sequence length="133" mass="14695">MELTSLEQEKNNFLQLRKIAVVGASNNRGKYGNIVFRKLKDKGYEVYGLNPHTDTIEGDKCYHNFCDLPSNVEGAVFVVPPEATQEAVKKAYESGIRSFWMQPGAEENQAINFCSQNGASCISGSCILVALNK</sequence>
<dbReference type="Pfam" id="PF13380">
    <property type="entry name" value="CoA_binding_2"/>
    <property type="match status" value="1"/>
</dbReference>
<keyword evidence="3" id="KW-1185">Reference proteome</keyword>
<reference evidence="2 3" key="1">
    <citation type="journal article" date="2011" name="Stand. Genomic Sci.">
        <title>Complete genome sequence of Syntrophobotulus glycolicus type strain (FlGlyR).</title>
        <authorList>
            <person name="Han C."/>
            <person name="Mwirichia R."/>
            <person name="Chertkov O."/>
            <person name="Held B."/>
            <person name="Lapidus A."/>
            <person name="Nolan M."/>
            <person name="Lucas S."/>
            <person name="Hammon N."/>
            <person name="Deshpande S."/>
            <person name="Cheng J.F."/>
            <person name="Tapia R."/>
            <person name="Goodwin L."/>
            <person name="Pitluck S."/>
            <person name="Huntemann M."/>
            <person name="Liolios K."/>
            <person name="Ivanova N."/>
            <person name="Pagani I."/>
            <person name="Mavromatis K."/>
            <person name="Ovchinikova G."/>
            <person name="Pati A."/>
            <person name="Chen A."/>
            <person name="Palaniappan K."/>
            <person name="Land M."/>
            <person name="Hauser L."/>
            <person name="Brambilla E.M."/>
            <person name="Rohde M."/>
            <person name="Spring S."/>
            <person name="Sikorski J."/>
            <person name="Goker M."/>
            <person name="Woyke T."/>
            <person name="Bristow J."/>
            <person name="Eisen J.A."/>
            <person name="Markowitz V."/>
            <person name="Hugenholtz P."/>
            <person name="Kyrpides N.C."/>
            <person name="Klenk H.P."/>
            <person name="Detter J.C."/>
        </authorList>
    </citation>
    <scope>NUCLEOTIDE SEQUENCE [LARGE SCALE GENOMIC DNA]</scope>
    <source>
        <strain evidence="3">DSM 8271 / FlGlyR</strain>
    </source>
</reference>
<dbReference type="eggNOG" id="COG1832">
    <property type="taxonomic scope" value="Bacteria"/>
</dbReference>
<dbReference type="KEGG" id="sgy:Sgly_0453"/>
<evidence type="ECO:0000313" key="2">
    <source>
        <dbReference type="EMBL" id="ADY54819.1"/>
    </source>
</evidence>
<organism evidence="2 3">
    <name type="scientific">Syntrophobotulus glycolicus (strain DSM 8271 / FlGlyR)</name>
    <dbReference type="NCBI Taxonomy" id="645991"/>
    <lineage>
        <taxon>Bacteria</taxon>
        <taxon>Bacillati</taxon>
        <taxon>Bacillota</taxon>
        <taxon>Clostridia</taxon>
        <taxon>Eubacteriales</taxon>
        <taxon>Desulfitobacteriaceae</taxon>
        <taxon>Syntrophobotulus</taxon>
    </lineage>
</organism>
<dbReference type="EMBL" id="CP002547">
    <property type="protein sequence ID" value="ADY54819.1"/>
    <property type="molecule type" value="Genomic_DNA"/>
</dbReference>
<dbReference type="STRING" id="645991.Sgly_0453"/>
<reference evidence="3" key="2">
    <citation type="submission" date="2011-02" db="EMBL/GenBank/DDBJ databases">
        <title>The complete genome of Syntrophobotulus glycolicus DSM 8271.</title>
        <authorList>
            <person name="Lucas S."/>
            <person name="Copeland A."/>
            <person name="Lapidus A."/>
            <person name="Bruce D."/>
            <person name="Goodwin L."/>
            <person name="Pitluck S."/>
            <person name="Kyrpides N."/>
            <person name="Mavromatis K."/>
            <person name="Pagani I."/>
            <person name="Ivanova N."/>
            <person name="Mikhailova N."/>
            <person name="Chertkov O."/>
            <person name="Held B."/>
            <person name="Detter J.C."/>
            <person name="Tapia R."/>
            <person name="Han C."/>
            <person name="Land M."/>
            <person name="Hauser L."/>
            <person name="Markowitz V."/>
            <person name="Cheng J.-F."/>
            <person name="Hugenholtz P."/>
            <person name="Woyke T."/>
            <person name="Wu D."/>
            <person name="Spring S."/>
            <person name="Schroeder M."/>
            <person name="Brambilla E."/>
            <person name="Klenk H.-P."/>
            <person name="Eisen J.A."/>
        </authorList>
    </citation>
    <scope>NUCLEOTIDE SEQUENCE [LARGE SCALE GENOMIC DNA]</scope>
    <source>
        <strain evidence="3">DSM 8271 / FlGlyR</strain>
    </source>
</reference>